<reference evidence="2 3" key="1">
    <citation type="journal article" date="2021" name="Elife">
        <title>Chloroplast acquisition without the gene transfer in kleptoplastic sea slugs, Plakobranchus ocellatus.</title>
        <authorList>
            <person name="Maeda T."/>
            <person name="Takahashi S."/>
            <person name="Yoshida T."/>
            <person name="Shimamura S."/>
            <person name="Takaki Y."/>
            <person name="Nagai Y."/>
            <person name="Toyoda A."/>
            <person name="Suzuki Y."/>
            <person name="Arimoto A."/>
            <person name="Ishii H."/>
            <person name="Satoh N."/>
            <person name="Nishiyama T."/>
            <person name="Hasebe M."/>
            <person name="Maruyama T."/>
            <person name="Minagawa J."/>
            <person name="Obokata J."/>
            <person name="Shigenobu S."/>
        </authorList>
    </citation>
    <scope>NUCLEOTIDE SEQUENCE [LARGE SCALE GENOMIC DNA]</scope>
</reference>
<dbReference type="AlphaFoldDB" id="A0AAV3YUY7"/>
<organism evidence="2 3">
    <name type="scientific">Plakobranchus ocellatus</name>
    <dbReference type="NCBI Taxonomy" id="259542"/>
    <lineage>
        <taxon>Eukaryota</taxon>
        <taxon>Metazoa</taxon>
        <taxon>Spiralia</taxon>
        <taxon>Lophotrochozoa</taxon>
        <taxon>Mollusca</taxon>
        <taxon>Gastropoda</taxon>
        <taxon>Heterobranchia</taxon>
        <taxon>Euthyneura</taxon>
        <taxon>Panpulmonata</taxon>
        <taxon>Sacoglossa</taxon>
        <taxon>Placobranchoidea</taxon>
        <taxon>Plakobranchidae</taxon>
        <taxon>Plakobranchus</taxon>
    </lineage>
</organism>
<proteinExistence type="predicted"/>
<dbReference type="Proteomes" id="UP000735302">
    <property type="component" value="Unassembled WGS sequence"/>
</dbReference>
<accession>A0AAV3YUY7</accession>
<evidence type="ECO:0000256" key="1">
    <source>
        <dbReference type="SAM" id="MobiDB-lite"/>
    </source>
</evidence>
<keyword evidence="3" id="KW-1185">Reference proteome</keyword>
<sequence>MEIVACRMSESLNEDKGHSASKRPASVTDDDDDDDDDDDIKNNCNDDSLFVHNDKLMMMMMQPNSVTFRAGVKSQVTCRERGAMLNNSYETTSFKKKNNSV</sequence>
<evidence type="ECO:0000313" key="2">
    <source>
        <dbReference type="EMBL" id="GFN86989.1"/>
    </source>
</evidence>
<evidence type="ECO:0000313" key="3">
    <source>
        <dbReference type="Proteomes" id="UP000735302"/>
    </source>
</evidence>
<protein>
    <submittedName>
        <fullName evidence="2">Uncharacterized protein</fullName>
    </submittedName>
</protein>
<feature type="region of interest" description="Disordered" evidence="1">
    <location>
        <begin position="1"/>
        <end position="42"/>
    </location>
</feature>
<dbReference type="EMBL" id="BLXT01001645">
    <property type="protein sequence ID" value="GFN86989.1"/>
    <property type="molecule type" value="Genomic_DNA"/>
</dbReference>
<gene>
    <name evidence="2" type="ORF">PoB_001349500</name>
</gene>
<name>A0AAV3YUY7_9GAST</name>
<comment type="caution">
    <text evidence="2">The sequence shown here is derived from an EMBL/GenBank/DDBJ whole genome shotgun (WGS) entry which is preliminary data.</text>
</comment>
<feature type="compositionally biased region" description="Acidic residues" evidence="1">
    <location>
        <begin position="28"/>
        <end position="39"/>
    </location>
</feature>